<keyword evidence="3" id="KW-1185">Reference proteome</keyword>
<dbReference type="OrthoDB" id="3559561at2759"/>
<accession>A0A395IYM7</accession>
<name>A0A395IYM7_9HELO</name>
<sequence length="325" mass="35957">MSPSKPKPQAEEKKKAVAGARIEHKITTGAKHTTSLKQTRDNAGENRVKPIETLASEQNIVAKKTDMNNAELMDQDMDMDVDKIQGNIFFHLHSALENTAVNITDVLSSKFANTRPASNGELVIQDVDMEIDKIRGTIFFHLHNALENTTTNITDIMGTNLANIKPASNVELTYQDTQVKESHGSIFSYLHSTLQQTEVNITDVMCAAVATFNTTKAGPSNIKPASNVELTYQDTQVKESHGSIFSYLHGTLQQTEVNITDIMHAVVAKVNTAKAESAKTKPASMGLDTQGDLKYEDIASHFRYMAARARIFKGSSRWKYLRRVS</sequence>
<evidence type="ECO:0000313" key="3">
    <source>
        <dbReference type="Proteomes" id="UP000249056"/>
    </source>
</evidence>
<evidence type="ECO:0000256" key="1">
    <source>
        <dbReference type="SAM" id="MobiDB-lite"/>
    </source>
</evidence>
<reference evidence="2 3" key="1">
    <citation type="submission" date="2018-06" db="EMBL/GenBank/DDBJ databases">
        <title>Genome Sequence of the Brown Rot Fungal Pathogen Monilinia fructigena.</title>
        <authorList>
            <person name="Landi L."/>
            <person name="De Miccolis Angelini R.M."/>
            <person name="Pollastro S."/>
            <person name="Abate D."/>
            <person name="Faretra F."/>
            <person name="Romanazzi G."/>
        </authorList>
    </citation>
    <scope>NUCLEOTIDE SEQUENCE [LARGE SCALE GENOMIC DNA]</scope>
    <source>
        <strain evidence="2 3">Mfrg269</strain>
    </source>
</reference>
<dbReference type="Proteomes" id="UP000249056">
    <property type="component" value="Unassembled WGS sequence"/>
</dbReference>
<gene>
    <name evidence="2" type="ORF">DID88_001222</name>
</gene>
<protein>
    <submittedName>
        <fullName evidence="2">Uncharacterized protein</fullName>
    </submittedName>
</protein>
<feature type="compositionally biased region" description="Basic and acidic residues" evidence="1">
    <location>
        <begin position="8"/>
        <end position="26"/>
    </location>
</feature>
<comment type="caution">
    <text evidence="2">The sequence shown here is derived from an EMBL/GenBank/DDBJ whole genome shotgun (WGS) entry which is preliminary data.</text>
</comment>
<feature type="region of interest" description="Disordered" evidence="1">
    <location>
        <begin position="1"/>
        <end position="43"/>
    </location>
</feature>
<dbReference type="EMBL" id="QKRW01000011">
    <property type="protein sequence ID" value="RAL65116.1"/>
    <property type="molecule type" value="Genomic_DNA"/>
</dbReference>
<organism evidence="2 3">
    <name type="scientific">Monilinia fructigena</name>
    <dbReference type="NCBI Taxonomy" id="38457"/>
    <lineage>
        <taxon>Eukaryota</taxon>
        <taxon>Fungi</taxon>
        <taxon>Dikarya</taxon>
        <taxon>Ascomycota</taxon>
        <taxon>Pezizomycotina</taxon>
        <taxon>Leotiomycetes</taxon>
        <taxon>Helotiales</taxon>
        <taxon>Sclerotiniaceae</taxon>
        <taxon>Monilinia</taxon>
    </lineage>
</organism>
<dbReference type="AlphaFoldDB" id="A0A395IYM7"/>
<evidence type="ECO:0000313" key="2">
    <source>
        <dbReference type="EMBL" id="RAL65116.1"/>
    </source>
</evidence>
<proteinExistence type="predicted"/>